<protein>
    <recommendedName>
        <fullName evidence="1">uroporphyrinogen-III C-methyltransferase</fullName>
        <ecNumber evidence="1">2.1.1.107</ecNumber>
    </recommendedName>
</protein>
<sequence length="234" mass="25429">MKELIIIGAGLGPQSITLQGINELKRADIVLYDRLLHPGILDFARGKELVQVGKTPYKHCIRQDEINDLIKKCLSEGKIVARLKGGDSTVFARSIEEIEAAEEMGADVMIVPGVTSAATLSAKMRAALTDRRTASGVVFITGHPKNGEIEDTYNWKALAGLGLSIVIYMGVKNAPRICRKLVEFGMSELTSVMIGEKLETEQERLFRCTLGTISETIEGNMIENPATIVIGDVG</sequence>
<comment type="pathway">
    <text evidence="6">Porphyrin-containing compound metabolism; siroheme biosynthesis; precorrin-2 from uroporphyrinogen III: step 1/1.</text>
</comment>
<evidence type="ECO:0000256" key="6">
    <source>
        <dbReference type="ARBA" id="ARBA00025705"/>
    </source>
</evidence>
<dbReference type="eggNOG" id="COG0007">
    <property type="taxonomic scope" value="Bacteria"/>
</dbReference>
<evidence type="ECO:0000259" key="7">
    <source>
        <dbReference type="Pfam" id="PF00590"/>
    </source>
</evidence>
<dbReference type="KEGG" id="dap:Dacet_0170"/>
<accession>D4H1Z8</accession>
<evidence type="ECO:0000256" key="4">
    <source>
        <dbReference type="ARBA" id="ARBA00022691"/>
    </source>
</evidence>
<dbReference type="PaxDb" id="522772-Dacet_0170"/>
<evidence type="ECO:0000313" key="9">
    <source>
        <dbReference type="Proteomes" id="UP000002012"/>
    </source>
</evidence>
<dbReference type="CDD" id="cd11642">
    <property type="entry name" value="SUMT"/>
    <property type="match status" value="1"/>
</dbReference>
<dbReference type="SUPFAM" id="SSF53790">
    <property type="entry name" value="Tetrapyrrole methylase"/>
    <property type="match status" value="1"/>
</dbReference>
<dbReference type="EC" id="2.1.1.107" evidence="1"/>
<dbReference type="Pfam" id="PF00590">
    <property type="entry name" value="TP_methylase"/>
    <property type="match status" value="1"/>
</dbReference>
<dbReference type="InterPro" id="IPR014776">
    <property type="entry name" value="4pyrrole_Mease_sub2"/>
</dbReference>
<organism evidence="8 9">
    <name type="scientific">Denitrovibrio acetiphilus (strain DSM 12809 / NBRC 114555 / N2460)</name>
    <dbReference type="NCBI Taxonomy" id="522772"/>
    <lineage>
        <taxon>Bacteria</taxon>
        <taxon>Pseudomonadati</taxon>
        <taxon>Deferribacterota</taxon>
        <taxon>Deferribacteres</taxon>
        <taxon>Deferribacterales</taxon>
        <taxon>Geovibrionaceae</taxon>
        <taxon>Denitrovibrio</taxon>
    </lineage>
</organism>
<keyword evidence="9" id="KW-1185">Reference proteome</keyword>
<name>D4H1Z8_DENA2</name>
<proteinExistence type="predicted"/>
<reference evidence="8 9" key="1">
    <citation type="journal article" date="2010" name="Stand. Genomic Sci.">
        <title>Complete genome sequence of Denitrovibrio acetiphilus type strain (N2460).</title>
        <authorList>
            <person name="Kiss H."/>
            <person name="Lang E."/>
            <person name="Lapidus A."/>
            <person name="Copeland A."/>
            <person name="Nolan M."/>
            <person name="Glavina Del Rio T."/>
            <person name="Chen F."/>
            <person name="Lucas S."/>
            <person name="Tice H."/>
            <person name="Cheng J.F."/>
            <person name="Han C."/>
            <person name="Goodwin L."/>
            <person name="Pitluck S."/>
            <person name="Liolios K."/>
            <person name="Pati A."/>
            <person name="Ivanova N."/>
            <person name="Mavromatis K."/>
            <person name="Chen A."/>
            <person name="Palaniappan K."/>
            <person name="Land M."/>
            <person name="Hauser L."/>
            <person name="Chang Y.J."/>
            <person name="Jeffries C.D."/>
            <person name="Detter J.C."/>
            <person name="Brettin T."/>
            <person name="Spring S."/>
            <person name="Rohde M."/>
            <person name="Goker M."/>
            <person name="Woyke T."/>
            <person name="Bristow J."/>
            <person name="Eisen J.A."/>
            <person name="Markowitz V."/>
            <person name="Hugenholtz P."/>
            <person name="Kyrpides N.C."/>
            <person name="Klenk H.P."/>
        </authorList>
    </citation>
    <scope>NUCLEOTIDE SEQUENCE [LARGE SCALE GENOMIC DNA]</scope>
    <source>
        <strain evidence="9">DSM 12809 / NBRC 114555 / N2460</strain>
    </source>
</reference>
<dbReference type="PANTHER" id="PTHR45790:SF3">
    <property type="entry name" value="S-ADENOSYL-L-METHIONINE-DEPENDENT UROPORPHYRINOGEN III METHYLTRANSFERASE, CHLOROPLASTIC"/>
    <property type="match status" value="1"/>
</dbReference>
<dbReference type="GO" id="GO:0032259">
    <property type="term" value="P:methylation"/>
    <property type="evidence" value="ECO:0007669"/>
    <property type="project" value="UniProtKB-KW"/>
</dbReference>
<dbReference type="InterPro" id="IPR014777">
    <property type="entry name" value="4pyrrole_Mease_sub1"/>
</dbReference>
<dbReference type="AlphaFoldDB" id="D4H1Z8"/>
<dbReference type="RefSeq" id="WP_013009523.1">
    <property type="nucleotide sequence ID" value="NC_013943.1"/>
</dbReference>
<evidence type="ECO:0000313" key="8">
    <source>
        <dbReference type="EMBL" id="ADD66975.1"/>
    </source>
</evidence>
<dbReference type="GO" id="GO:0004851">
    <property type="term" value="F:uroporphyrin-III C-methyltransferase activity"/>
    <property type="evidence" value="ECO:0007669"/>
    <property type="project" value="UniProtKB-EC"/>
</dbReference>
<feature type="domain" description="Tetrapyrrole methylase" evidence="7">
    <location>
        <begin position="4"/>
        <end position="213"/>
    </location>
</feature>
<dbReference type="EMBL" id="CP001968">
    <property type="protein sequence ID" value="ADD66975.1"/>
    <property type="molecule type" value="Genomic_DNA"/>
</dbReference>
<dbReference type="InParanoid" id="D4H1Z8"/>
<dbReference type="OrthoDB" id="9815856at2"/>
<dbReference type="STRING" id="522772.Dacet_0170"/>
<dbReference type="Gene3D" id="3.30.950.10">
    <property type="entry name" value="Methyltransferase, Cobalt-precorrin-4 Transmethylase, Domain 2"/>
    <property type="match status" value="1"/>
</dbReference>
<keyword evidence="4" id="KW-0949">S-adenosyl-L-methionine</keyword>
<dbReference type="Proteomes" id="UP000002012">
    <property type="component" value="Chromosome"/>
</dbReference>
<dbReference type="NCBIfam" id="TIGR01469">
    <property type="entry name" value="cobA_cysG_Cterm"/>
    <property type="match status" value="1"/>
</dbReference>
<keyword evidence="5" id="KW-0627">Porphyrin biosynthesis</keyword>
<gene>
    <name evidence="8" type="ordered locus">Dacet_0170</name>
</gene>
<keyword evidence="2 8" id="KW-0489">Methyltransferase</keyword>
<dbReference type="NCBIfam" id="NF004790">
    <property type="entry name" value="PRK06136.1"/>
    <property type="match status" value="1"/>
</dbReference>
<evidence type="ECO:0000256" key="2">
    <source>
        <dbReference type="ARBA" id="ARBA00022603"/>
    </source>
</evidence>
<dbReference type="InterPro" id="IPR000878">
    <property type="entry name" value="4pyrrol_Mease"/>
</dbReference>
<dbReference type="InterPro" id="IPR050161">
    <property type="entry name" value="Siro_Cobalamin_biosynth"/>
</dbReference>
<evidence type="ECO:0000256" key="3">
    <source>
        <dbReference type="ARBA" id="ARBA00022679"/>
    </source>
</evidence>
<dbReference type="PANTHER" id="PTHR45790">
    <property type="entry name" value="SIROHEME SYNTHASE-RELATED"/>
    <property type="match status" value="1"/>
</dbReference>
<dbReference type="InterPro" id="IPR006366">
    <property type="entry name" value="CobA/CysG_C"/>
</dbReference>
<dbReference type="GO" id="GO:0019354">
    <property type="term" value="P:siroheme biosynthetic process"/>
    <property type="evidence" value="ECO:0007669"/>
    <property type="project" value="InterPro"/>
</dbReference>
<evidence type="ECO:0000256" key="5">
    <source>
        <dbReference type="ARBA" id="ARBA00023244"/>
    </source>
</evidence>
<dbReference type="InterPro" id="IPR035996">
    <property type="entry name" value="4pyrrol_Methylase_sf"/>
</dbReference>
<dbReference type="HOGENOM" id="CLU_011276_7_0_0"/>
<evidence type="ECO:0000256" key="1">
    <source>
        <dbReference type="ARBA" id="ARBA00012162"/>
    </source>
</evidence>
<dbReference type="Gene3D" id="3.40.1010.10">
    <property type="entry name" value="Cobalt-precorrin-4 Transmethylase, Domain 1"/>
    <property type="match status" value="1"/>
</dbReference>
<keyword evidence="3 8" id="KW-0808">Transferase</keyword>